<accession>A0A0F6A8G8</accession>
<keyword evidence="1" id="KW-0732">Signal</keyword>
<dbReference type="PATRIC" id="fig|1129367.4.peg.3597"/>
<protein>
    <submittedName>
        <fullName evidence="2">Uncharacterized protein</fullName>
    </submittedName>
</protein>
<feature type="signal peptide" evidence="1">
    <location>
        <begin position="1"/>
        <end position="22"/>
    </location>
</feature>
<proteinExistence type="predicted"/>
<reference evidence="2 3" key="1">
    <citation type="journal article" date="2015" name="BMC Genomics">
        <title>Genome mining reveals unlocked bioactive potential of marine Gram-negative bacteria.</title>
        <authorList>
            <person name="Machado H."/>
            <person name="Sonnenschein E.C."/>
            <person name="Melchiorsen J."/>
            <person name="Gram L."/>
        </authorList>
    </citation>
    <scope>NUCLEOTIDE SEQUENCE [LARGE SCALE GENOMIC DNA]</scope>
    <source>
        <strain evidence="2 3">S4054</strain>
    </source>
</reference>
<organism evidence="2 3">
    <name type="scientific">Pseudoalteromonas luteoviolacea S4054</name>
    <dbReference type="NCBI Taxonomy" id="1129367"/>
    <lineage>
        <taxon>Bacteria</taxon>
        <taxon>Pseudomonadati</taxon>
        <taxon>Pseudomonadota</taxon>
        <taxon>Gammaproteobacteria</taxon>
        <taxon>Alteromonadales</taxon>
        <taxon>Pseudoalteromonadaceae</taxon>
        <taxon>Pseudoalteromonas</taxon>
    </lineage>
</organism>
<gene>
    <name evidence="2" type="ORF">N479_18060</name>
</gene>
<name>A0A0F6A8G8_9GAMM</name>
<comment type="caution">
    <text evidence="2">The sequence shown here is derived from an EMBL/GenBank/DDBJ whole genome shotgun (WGS) entry which is preliminary data.</text>
</comment>
<dbReference type="RefSeq" id="WP_052961045.1">
    <property type="nucleotide sequence ID" value="NZ_AUXW01000162.1"/>
</dbReference>
<evidence type="ECO:0000313" key="2">
    <source>
        <dbReference type="EMBL" id="KKE82512.1"/>
    </source>
</evidence>
<feature type="chain" id="PRO_5002499292" evidence="1">
    <location>
        <begin position="23"/>
        <end position="176"/>
    </location>
</feature>
<sequence length="176" mass="19832">MGNLRNLIALYGVLLFSSATFANCGQLFSSLESQLHIDLTEFDQTANRGWRALAGQKCYDEAAILIDLYIEHTKTDSSSLQWHLLQMHAMAGNTPQAIKLGHEIVAKASPSQPTFLWKEYVQATVAFLEGDNLQLLRNRNLLARHKHSKPNEMNLMALDRLIANIKKPYADAYFAQ</sequence>
<evidence type="ECO:0000256" key="1">
    <source>
        <dbReference type="SAM" id="SignalP"/>
    </source>
</evidence>
<evidence type="ECO:0000313" key="3">
    <source>
        <dbReference type="Proteomes" id="UP000033434"/>
    </source>
</evidence>
<dbReference type="AlphaFoldDB" id="A0A0F6A8G8"/>
<dbReference type="Proteomes" id="UP000033434">
    <property type="component" value="Unassembled WGS sequence"/>
</dbReference>
<dbReference type="EMBL" id="AUXW01000162">
    <property type="protein sequence ID" value="KKE82512.1"/>
    <property type="molecule type" value="Genomic_DNA"/>
</dbReference>